<organism evidence="2 3">
    <name type="scientific">SAR86 cluster bacterium</name>
    <dbReference type="NCBI Taxonomy" id="2030880"/>
    <lineage>
        <taxon>Bacteria</taxon>
        <taxon>Pseudomonadati</taxon>
        <taxon>Pseudomonadota</taxon>
        <taxon>Gammaproteobacteria</taxon>
        <taxon>SAR86 cluster</taxon>
    </lineage>
</organism>
<dbReference type="CDD" id="cd00448">
    <property type="entry name" value="YjgF_YER057c_UK114_family"/>
    <property type="match status" value="1"/>
</dbReference>
<dbReference type="InterPro" id="IPR006056">
    <property type="entry name" value="RidA"/>
</dbReference>
<dbReference type="Gene3D" id="3.30.1330.40">
    <property type="entry name" value="RutC-like"/>
    <property type="match status" value="1"/>
</dbReference>
<comment type="caution">
    <text evidence="2">The sequence shown here is derived from an EMBL/GenBank/DDBJ whole genome shotgun (WGS) entry which is preliminary data.</text>
</comment>
<evidence type="ECO:0000256" key="1">
    <source>
        <dbReference type="ARBA" id="ARBA00010552"/>
    </source>
</evidence>
<comment type="similarity">
    <text evidence="1">Belongs to the RutC family.</text>
</comment>
<proteinExistence type="inferred from homology"/>
<name>A0A937LE77_9GAMM</name>
<dbReference type="InterPro" id="IPR035959">
    <property type="entry name" value="RutC-like_sf"/>
</dbReference>
<sequence length="124" mass="13803">MKIIETENAPKAIGTYSQAVKVNGFLFISGQIPLNPSTMELVEGIENQINQVFENIHQILKADGMDFSNVVKLSVLLEDLSHFEKVNEIMSNIFSKPYPARAAYEVSKLPKGSSVEIETIAFKE</sequence>
<dbReference type="PANTHER" id="PTHR11803:SF39">
    <property type="entry name" value="2-IMINOBUTANOATE_2-IMINOPROPANOATE DEAMINASE"/>
    <property type="match status" value="1"/>
</dbReference>
<dbReference type="SUPFAM" id="SSF55298">
    <property type="entry name" value="YjgF-like"/>
    <property type="match status" value="1"/>
</dbReference>
<dbReference type="PROSITE" id="PS01094">
    <property type="entry name" value="UPF0076"/>
    <property type="match status" value="1"/>
</dbReference>
<dbReference type="GO" id="GO:0019239">
    <property type="term" value="F:deaminase activity"/>
    <property type="evidence" value="ECO:0007669"/>
    <property type="project" value="TreeGrafter"/>
</dbReference>
<dbReference type="Pfam" id="PF01042">
    <property type="entry name" value="Ribonuc_L-PSP"/>
    <property type="match status" value="1"/>
</dbReference>
<dbReference type="EMBL" id="JADHQC010000004">
    <property type="protein sequence ID" value="MBL6811547.1"/>
    <property type="molecule type" value="Genomic_DNA"/>
</dbReference>
<dbReference type="InterPro" id="IPR006175">
    <property type="entry name" value="YjgF/YER057c/UK114"/>
</dbReference>
<accession>A0A937LE77</accession>
<dbReference type="NCBIfam" id="TIGR00004">
    <property type="entry name" value="Rid family detoxifying hydrolase"/>
    <property type="match status" value="1"/>
</dbReference>
<evidence type="ECO:0000313" key="3">
    <source>
        <dbReference type="Proteomes" id="UP000744438"/>
    </source>
</evidence>
<gene>
    <name evidence="2" type="ORF">ISQ63_01530</name>
</gene>
<dbReference type="InterPro" id="IPR019897">
    <property type="entry name" value="RidA_CS"/>
</dbReference>
<dbReference type="AlphaFoldDB" id="A0A937LE77"/>
<dbReference type="FunFam" id="3.30.1330.40:FF:000001">
    <property type="entry name" value="L-PSP family endoribonuclease"/>
    <property type="match status" value="1"/>
</dbReference>
<dbReference type="Proteomes" id="UP000744438">
    <property type="component" value="Unassembled WGS sequence"/>
</dbReference>
<evidence type="ECO:0000313" key="2">
    <source>
        <dbReference type="EMBL" id="MBL6811547.1"/>
    </source>
</evidence>
<dbReference type="GO" id="GO:0005829">
    <property type="term" value="C:cytosol"/>
    <property type="evidence" value="ECO:0007669"/>
    <property type="project" value="TreeGrafter"/>
</dbReference>
<protein>
    <submittedName>
        <fullName evidence="2">RidA family protein</fullName>
    </submittedName>
</protein>
<dbReference type="PANTHER" id="PTHR11803">
    <property type="entry name" value="2-IMINOBUTANOATE/2-IMINOPROPANOATE DEAMINASE RIDA"/>
    <property type="match status" value="1"/>
</dbReference>
<reference evidence="2" key="1">
    <citation type="submission" date="2020-10" db="EMBL/GenBank/DDBJ databases">
        <title>Microbiome of the Black Sea water column analyzed by genome centric metagenomics.</title>
        <authorList>
            <person name="Cabello-Yeves P.J."/>
            <person name="Callieri C."/>
            <person name="Picazo A."/>
            <person name="Mehrshad M."/>
            <person name="Haro-Moreno J.M."/>
            <person name="Roda-Garcia J."/>
            <person name="Dzembekova N."/>
            <person name="Slabakova V."/>
            <person name="Slabakova N."/>
            <person name="Moncheva S."/>
            <person name="Rodriguez-Valera F."/>
        </authorList>
    </citation>
    <scope>NUCLEOTIDE SEQUENCE</scope>
    <source>
        <strain evidence="2">BS307-5m-G49</strain>
    </source>
</reference>